<dbReference type="EMBL" id="JADIVZ010000002">
    <property type="protein sequence ID" value="MBF4161440.1"/>
    <property type="molecule type" value="Genomic_DNA"/>
</dbReference>
<keyword evidence="2" id="KW-1003">Cell membrane</keyword>
<feature type="region of interest" description="Disordered" evidence="6">
    <location>
        <begin position="314"/>
        <end position="334"/>
    </location>
</feature>
<dbReference type="Pfam" id="PF03631">
    <property type="entry name" value="Virul_fac_BrkB"/>
    <property type="match status" value="1"/>
</dbReference>
<keyword evidence="9" id="KW-1185">Reference proteome</keyword>
<protein>
    <submittedName>
        <fullName evidence="8">YihY/virulence factor BrkB family protein</fullName>
    </submittedName>
</protein>
<evidence type="ECO:0000313" key="8">
    <source>
        <dbReference type="EMBL" id="MBF4161440.1"/>
    </source>
</evidence>
<dbReference type="GO" id="GO:0005886">
    <property type="term" value="C:plasma membrane"/>
    <property type="evidence" value="ECO:0007669"/>
    <property type="project" value="UniProtKB-SubCell"/>
</dbReference>
<dbReference type="PANTHER" id="PTHR30213">
    <property type="entry name" value="INNER MEMBRANE PROTEIN YHJD"/>
    <property type="match status" value="1"/>
</dbReference>
<accession>A0A930UYK9</accession>
<comment type="subcellular location">
    <subcellularLocation>
        <location evidence="1">Cell membrane</location>
        <topology evidence="1">Multi-pass membrane protein</topology>
    </subcellularLocation>
</comment>
<keyword evidence="4 7" id="KW-1133">Transmembrane helix</keyword>
<reference evidence="8" key="1">
    <citation type="submission" date="2020-11" db="EMBL/GenBank/DDBJ databases">
        <title>Nocardioides sp. CBS4Y-1, whole genome shotgun sequence.</title>
        <authorList>
            <person name="Tuo L."/>
        </authorList>
    </citation>
    <scope>NUCLEOTIDE SEQUENCE</scope>
    <source>
        <strain evidence="8">CBS4Y-1</strain>
    </source>
</reference>
<keyword evidence="5 7" id="KW-0472">Membrane</keyword>
<feature type="transmembrane region" description="Helical" evidence="7">
    <location>
        <begin position="243"/>
        <end position="268"/>
    </location>
</feature>
<feature type="transmembrane region" description="Helical" evidence="7">
    <location>
        <begin position="140"/>
        <end position="165"/>
    </location>
</feature>
<evidence type="ECO:0000256" key="3">
    <source>
        <dbReference type="ARBA" id="ARBA00022692"/>
    </source>
</evidence>
<feature type="compositionally biased region" description="Acidic residues" evidence="6">
    <location>
        <begin position="323"/>
        <end position="334"/>
    </location>
</feature>
<feature type="transmembrane region" description="Helical" evidence="7">
    <location>
        <begin position="171"/>
        <end position="195"/>
    </location>
</feature>
<evidence type="ECO:0000256" key="4">
    <source>
        <dbReference type="ARBA" id="ARBA00022989"/>
    </source>
</evidence>
<sequence length="334" mass="35700">MGRIDAFQRRHPVIGLPVAVVYKFFDDQGGYLAVMITYYGFVSVVPMLLLATTVLGFVLQGDPSLQGRILDSAIRDFPVVGDQLGRPEGLRGSPTALLIGSLAALYGSLGLGTALQNAVNTVWAVPRNSRPNPLLLRLRSLVLLITAGLALLVLSSVPVVLPVLFGWTGPLLGLGAPLAGVVVMALLLTAILWLAEGRRRPLRRSMPGAVVVTVLWQGIQVAATLIAQHAAAQASAMNQTFGLVLGLIAVTYLAALALVLGLELNVVLTRRLWPRALLTPFSDDVALTPGDKRAYAGYVRSQRHKGFQYVVTGFREPSRDDPEGPDDGLDTSTR</sequence>
<dbReference type="Proteomes" id="UP000656804">
    <property type="component" value="Unassembled WGS sequence"/>
</dbReference>
<evidence type="ECO:0000256" key="6">
    <source>
        <dbReference type="SAM" id="MobiDB-lite"/>
    </source>
</evidence>
<dbReference type="InterPro" id="IPR017039">
    <property type="entry name" value="Virul_fac_BrkB"/>
</dbReference>
<evidence type="ECO:0000256" key="1">
    <source>
        <dbReference type="ARBA" id="ARBA00004651"/>
    </source>
</evidence>
<comment type="caution">
    <text evidence="8">The sequence shown here is derived from an EMBL/GenBank/DDBJ whole genome shotgun (WGS) entry which is preliminary data.</text>
</comment>
<evidence type="ECO:0000256" key="5">
    <source>
        <dbReference type="ARBA" id="ARBA00023136"/>
    </source>
</evidence>
<feature type="transmembrane region" description="Helical" evidence="7">
    <location>
        <begin position="31"/>
        <end position="59"/>
    </location>
</feature>
<feature type="transmembrane region" description="Helical" evidence="7">
    <location>
        <begin position="96"/>
        <end position="119"/>
    </location>
</feature>
<evidence type="ECO:0000256" key="2">
    <source>
        <dbReference type="ARBA" id="ARBA00022475"/>
    </source>
</evidence>
<evidence type="ECO:0000313" key="9">
    <source>
        <dbReference type="Proteomes" id="UP000656804"/>
    </source>
</evidence>
<keyword evidence="3 7" id="KW-0812">Transmembrane</keyword>
<proteinExistence type="predicted"/>
<gene>
    <name evidence="8" type="ORF">ISG29_07020</name>
</gene>
<organism evidence="8 9">
    <name type="scientific">Nocardioides acrostichi</name>
    <dbReference type="NCBI Taxonomy" id="2784339"/>
    <lineage>
        <taxon>Bacteria</taxon>
        <taxon>Bacillati</taxon>
        <taxon>Actinomycetota</taxon>
        <taxon>Actinomycetes</taxon>
        <taxon>Propionibacteriales</taxon>
        <taxon>Nocardioidaceae</taxon>
        <taxon>Nocardioides</taxon>
    </lineage>
</organism>
<evidence type="ECO:0000256" key="7">
    <source>
        <dbReference type="SAM" id="Phobius"/>
    </source>
</evidence>
<dbReference type="AlphaFoldDB" id="A0A930UYK9"/>
<feature type="transmembrane region" description="Helical" evidence="7">
    <location>
        <begin position="207"/>
        <end position="231"/>
    </location>
</feature>
<dbReference type="PANTHER" id="PTHR30213:SF1">
    <property type="entry name" value="INNER MEMBRANE PROTEIN YHJD"/>
    <property type="match status" value="1"/>
</dbReference>
<name>A0A930UYK9_9ACTN</name>